<dbReference type="GeneID" id="111296518"/>
<proteinExistence type="predicted"/>
<dbReference type="AlphaFoldDB" id="A0A6P5Z1F2"/>
<protein>
    <submittedName>
        <fullName evidence="3">Uncharacterized protein LOC111296518</fullName>
    </submittedName>
</protein>
<dbReference type="Proteomes" id="UP000515121">
    <property type="component" value="Unplaced"/>
</dbReference>
<dbReference type="KEGG" id="dzi:111296518"/>
<gene>
    <name evidence="3" type="primary">LOC111296518</name>
</gene>
<keyword evidence="2" id="KW-1185">Reference proteome</keyword>
<name>A0A6P5Z1F2_DURZI</name>
<dbReference type="PANTHER" id="PTHR34567">
    <property type="entry name" value="FK506-BINDING-LIKE PROTEIN"/>
    <property type="match status" value="1"/>
</dbReference>
<dbReference type="RefSeq" id="XP_022746604.1">
    <property type="nucleotide sequence ID" value="XM_022890869.1"/>
</dbReference>
<dbReference type="OrthoDB" id="1899291at2759"/>
<evidence type="ECO:0000313" key="2">
    <source>
        <dbReference type="Proteomes" id="UP000515121"/>
    </source>
</evidence>
<dbReference type="PANTHER" id="PTHR34567:SF3">
    <property type="entry name" value="FK506-BINDING-LIKE PROTEIN"/>
    <property type="match status" value="1"/>
</dbReference>
<evidence type="ECO:0000313" key="3">
    <source>
        <dbReference type="RefSeq" id="XP_022746604.1"/>
    </source>
</evidence>
<sequence length="305" mass="36043">MNNNWRRQKGEFHHQEMQGKRSYSRKTPLATWQPTVPSWEKKFCSLVGSVPWRKLLEAKRFMYLYDNVVQWNDSAGEEAFNNAKNRFWAEINGLPCDIRLPDPDSYIDKIDWDSEIDPELLLDLEREPNAPDDKDENENVVILGNSLLLNQSFSCGGWGDAEEGVVKENNVSSNWKSRDYENSWEHNCAPNNGNMKNSGYEKCWNNSWEWNPRENNYNECDNNEPNFVDYSTGRDWGAWDVTRRKREGAGQYMSRYKNSRFYGDNRQNNRGWRNVRGRQRTNFSYERPPVDPTQWNSVNYCGWAN</sequence>
<feature type="region of interest" description="Disordered" evidence="1">
    <location>
        <begin position="1"/>
        <end position="28"/>
    </location>
</feature>
<evidence type="ECO:0000256" key="1">
    <source>
        <dbReference type="SAM" id="MobiDB-lite"/>
    </source>
</evidence>
<accession>A0A6P5Z1F2</accession>
<feature type="compositionally biased region" description="Basic and acidic residues" evidence="1">
    <location>
        <begin position="8"/>
        <end position="19"/>
    </location>
</feature>
<organism evidence="2 3">
    <name type="scientific">Durio zibethinus</name>
    <name type="common">Durian</name>
    <dbReference type="NCBI Taxonomy" id="66656"/>
    <lineage>
        <taxon>Eukaryota</taxon>
        <taxon>Viridiplantae</taxon>
        <taxon>Streptophyta</taxon>
        <taxon>Embryophyta</taxon>
        <taxon>Tracheophyta</taxon>
        <taxon>Spermatophyta</taxon>
        <taxon>Magnoliopsida</taxon>
        <taxon>eudicotyledons</taxon>
        <taxon>Gunneridae</taxon>
        <taxon>Pentapetalae</taxon>
        <taxon>rosids</taxon>
        <taxon>malvids</taxon>
        <taxon>Malvales</taxon>
        <taxon>Malvaceae</taxon>
        <taxon>Helicteroideae</taxon>
        <taxon>Durio</taxon>
    </lineage>
</organism>
<reference evidence="3" key="1">
    <citation type="submission" date="2025-08" db="UniProtKB">
        <authorList>
            <consortium name="RefSeq"/>
        </authorList>
    </citation>
    <scope>IDENTIFICATION</scope>
    <source>
        <tissue evidence="3">Fruit stalk</tissue>
    </source>
</reference>